<dbReference type="AlphaFoldDB" id="U4UTK6"/>
<protein>
    <recommendedName>
        <fullName evidence="1">Reverse transcriptase domain-containing protein</fullName>
    </recommendedName>
</protein>
<dbReference type="PANTHER" id="PTHR33332">
    <property type="entry name" value="REVERSE TRANSCRIPTASE DOMAIN-CONTAINING PROTEIN"/>
    <property type="match status" value="1"/>
</dbReference>
<evidence type="ECO:0000313" key="3">
    <source>
        <dbReference type="Proteomes" id="UP000030742"/>
    </source>
</evidence>
<name>U4UTK6_DENPD</name>
<dbReference type="Proteomes" id="UP000030742">
    <property type="component" value="Unassembled WGS sequence"/>
</dbReference>
<dbReference type="STRING" id="77166.U4UTK6"/>
<dbReference type="EMBL" id="KB632361">
    <property type="protein sequence ID" value="ERL93526.1"/>
    <property type="molecule type" value="Genomic_DNA"/>
</dbReference>
<gene>
    <name evidence="2" type="ORF">D910_10815</name>
</gene>
<dbReference type="PROSITE" id="PS50878">
    <property type="entry name" value="RT_POL"/>
    <property type="match status" value="1"/>
</dbReference>
<evidence type="ECO:0000259" key="1">
    <source>
        <dbReference type="PROSITE" id="PS50878"/>
    </source>
</evidence>
<feature type="domain" description="Reverse transcriptase" evidence="1">
    <location>
        <begin position="1"/>
        <end position="193"/>
    </location>
</feature>
<evidence type="ECO:0000313" key="2">
    <source>
        <dbReference type="EMBL" id="ERL93526.1"/>
    </source>
</evidence>
<reference evidence="2 3" key="1">
    <citation type="journal article" date="2013" name="Genome Biol.">
        <title>Draft genome of the mountain pine beetle, Dendroctonus ponderosae Hopkins, a major forest pest.</title>
        <authorList>
            <person name="Keeling C.I."/>
            <person name="Yuen M.M."/>
            <person name="Liao N.Y."/>
            <person name="Docking T.R."/>
            <person name="Chan S.K."/>
            <person name="Taylor G.A."/>
            <person name="Palmquist D.L."/>
            <person name="Jackman S.D."/>
            <person name="Nguyen A."/>
            <person name="Li M."/>
            <person name="Henderson H."/>
            <person name="Janes J.K."/>
            <person name="Zhao Y."/>
            <person name="Pandoh P."/>
            <person name="Moore R."/>
            <person name="Sperling F.A."/>
            <person name="Huber D.P."/>
            <person name="Birol I."/>
            <person name="Jones S.J."/>
            <person name="Bohlmann J."/>
        </authorList>
    </citation>
    <scope>NUCLEOTIDE SEQUENCE</scope>
</reference>
<dbReference type="Pfam" id="PF00078">
    <property type="entry name" value="RVT_1"/>
    <property type="match status" value="1"/>
</dbReference>
<sequence>MHAARLIQDATIACQNRCSTGVVCLDIEKAFDKVWHEGLIWKLLYTHKLPLAFVQWVASYLQKRKFFTLLNKIKSSIRDIKAGVPKGSPLFPILYNLYTADVPKNPPTNLALFADDTCFYYSNRNIKYVISPLQRHLNIFQEWADTWKIKVNTEKTKAMIILKQKPPINTPKLMLNNTEIPLSKSLKYLGVIIDSKLNFIEHINKIITKGSQTAGILYPLLNQKSKLTLKNKTLLYQQVISSQICYAAPIISQTSKKTIGKLQIFQNKILRRMTRPPWYVRNSQIHANLQIETVQQFVSKLHEKFKTRVLNHPNPLIKDTNQTIPNPIRFSKLSRTHAT</sequence>
<organism evidence="2 3">
    <name type="scientific">Dendroctonus ponderosae</name>
    <name type="common">Mountain pine beetle</name>
    <dbReference type="NCBI Taxonomy" id="77166"/>
    <lineage>
        <taxon>Eukaryota</taxon>
        <taxon>Metazoa</taxon>
        <taxon>Ecdysozoa</taxon>
        <taxon>Arthropoda</taxon>
        <taxon>Hexapoda</taxon>
        <taxon>Insecta</taxon>
        <taxon>Pterygota</taxon>
        <taxon>Neoptera</taxon>
        <taxon>Endopterygota</taxon>
        <taxon>Coleoptera</taxon>
        <taxon>Polyphaga</taxon>
        <taxon>Cucujiformia</taxon>
        <taxon>Curculionidae</taxon>
        <taxon>Scolytinae</taxon>
        <taxon>Dendroctonus</taxon>
    </lineage>
</organism>
<dbReference type="InterPro" id="IPR000477">
    <property type="entry name" value="RT_dom"/>
</dbReference>
<proteinExistence type="predicted"/>
<accession>U4UTK6</accession>